<proteinExistence type="predicted"/>
<evidence type="ECO:0000313" key="2">
    <source>
        <dbReference type="Proteomes" id="UP000595814"/>
    </source>
</evidence>
<gene>
    <name evidence="1" type="ORF">JFY71_01810</name>
</gene>
<dbReference type="Proteomes" id="UP000595814">
    <property type="component" value="Chromosome"/>
</dbReference>
<protein>
    <submittedName>
        <fullName evidence="1">Transcription repressor NadR</fullName>
    </submittedName>
</protein>
<name>A0AC61MRU7_9FIRM</name>
<dbReference type="EMBL" id="CP066744">
    <property type="protein sequence ID" value="QQK08302.1"/>
    <property type="molecule type" value="Genomic_DNA"/>
</dbReference>
<sequence length="177" mass="20283">MSETTDRRKEIINILKNSSDLVSGTELAKKLGVSRQVIVQDIAILKAEGNSIFSTNRGYRLENKDKYKEIIKVSHKDEDIEKELNAIVDLGAEIRDVFVNHKVYGAIKVDMNIKSRRDVKKFLSEIKSGISQPLKNLTENYHYHTIVADEKEILDEVEKELDKLGFLEKSSKYNTNN</sequence>
<evidence type="ECO:0000313" key="1">
    <source>
        <dbReference type="EMBL" id="QQK08302.1"/>
    </source>
</evidence>
<reference evidence="1 2" key="1">
    <citation type="journal article" date="2022" name="Int. J. Syst. Evol. Microbiol.">
        <title>Miniphocaeibacter halophilus sp. nov., an ammonium-tolerant acetate-producing bacterium isolated from a biogas system.</title>
        <authorList>
            <person name="Schnurer A."/>
            <person name="Singh A."/>
            <person name="Bi S."/>
            <person name="Qiao W."/>
            <person name="Westerholm M."/>
        </authorList>
    </citation>
    <scope>NUCLEOTIDE SEQUENCE [LARGE SCALE GENOMIC DNA]</scope>
    <source>
        <strain evidence="1 2">AMB_01</strain>
    </source>
</reference>
<organism evidence="1 2">
    <name type="scientific">Miniphocaeibacter halophilus</name>
    <dbReference type="NCBI Taxonomy" id="2931922"/>
    <lineage>
        <taxon>Bacteria</taxon>
        <taxon>Bacillati</taxon>
        <taxon>Bacillota</taxon>
        <taxon>Tissierellia</taxon>
        <taxon>Tissierellales</taxon>
        <taxon>Peptoniphilaceae</taxon>
        <taxon>Miniphocaeibacter</taxon>
    </lineage>
</organism>
<accession>A0AC61MRU7</accession>
<keyword evidence="2" id="KW-1185">Reference proteome</keyword>